<dbReference type="Gene3D" id="3.40.50.1390">
    <property type="entry name" value="Resolvase, N-terminal catalytic domain"/>
    <property type="match status" value="1"/>
</dbReference>
<dbReference type="PANTHER" id="PTHR30461:SF2">
    <property type="entry name" value="SERINE RECOMBINASE PINE-RELATED"/>
    <property type="match status" value="1"/>
</dbReference>
<dbReference type="PANTHER" id="PTHR30461">
    <property type="entry name" value="DNA-INVERTASE FROM LAMBDOID PROPHAGE"/>
    <property type="match status" value="1"/>
</dbReference>
<proteinExistence type="predicted"/>
<comment type="caution">
    <text evidence="5">The sequence shown here is derived from an EMBL/GenBank/DDBJ whole genome shotgun (WGS) entry which is preliminary data.</text>
</comment>
<dbReference type="AlphaFoldDB" id="A0A0F9U2L2"/>
<sequence length="278" mass="31325">MPSRVRYRYTIYKKVEALKVVGYIRVSTEDQAREGVSLENQISRLRSYCSLHGHELVAVYEDRGASGKDLSRLGAQAAFAALERGDAEGLLVTHLDRLSRSLRDFLYLVDTHFGPGCRFSLLCIDNQLDTSTPTGRMIASVLATVAQWQREEDVERVRRAMAHKKAKGERVGSVPWGYRLAGDGRTLTPHSEELRVMMTALDMRRRGMTLRAIADKLKELGHRNRRRSTTWNAKTISRIIKAAEAYEASPERQWVDEDAALAAEAAAGLRPDDKEQKP</sequence>
<evidence type="ECO:0000256" key="3">
    <source>
        <dbReference type="ARBA" id="ARBA00023172"/>
    </source>
</evidence>
<dbReference type="InterPro" id="IPR038109">
    <property type="entry name" value="DNA_bind_recomb_sf"/>
</dbReference>
<dbReference type="EMBL" id="LAZR01000138">
    <property type="protein sequence ID" value="KKN87485.1"/>
    <property type="molecule type" value="Genomic_DNA"/>
</dbReference>
<dbReference type="PROSITE" id="PS00397">
    <property type="entry name" value="RECOMBINASES_1"/>
    <property type="match status" value="1"/>
</dbReference>
<dbReference type="GO" id="GO:0000150">
    <property type="term" value="F:DNA strand exchange activity"/>
    <property type="evidence" value="ECO:0007669"/>
    <property type="project" value="InterPro"/>
</dbReference>
<dbReference type="SMART" id="SM00857">
    <property type="entry name" value="Resolvase"/>
    <property type="match status" value="1"/>
</dbReference>
<evidence type="ECO:0000256" key="2">
    <source>
        <dbReference type="ARBA" id="ARBA00023125"/>
    </source>
</evidence>
<dbReference type="SUPFAM" id="SSF53041">
    <property type="entry name" value="Resolvase-like"/>
    <property type="match status" value="1"/>
</dbReference>
<feature type="domain" description="Resolvase/invertase-type recombinase catalytic" evidence="4">
    <location>
        <begin position="19"/>
        <end position="168"/>
    </location>
</feature>
<reference evidence="5" key="1">
    <citation type="journal article" date="2015" name="Nature">
        <title>Complex archaea that bridge the gap between prokaryotes and eukaryotes.</title>
        <authorList>
            <person name="Spang A."/>
            <person name="Saw J.H."/>
            <person name="Jorgensen S.L."/>
            <person name="Zaremba-Niedzwiedzka K."/>
            <person name="Martijn J."/>
            <person name="Lind A.E."/>
            <person name="van Eijk R."/>
            <person name="Schleper C."/>
            <person name="Guy L."/>
            <person name="Ettema T.J."/>
        </authorList>
    </citation>
    <scope>NUCLEOTIDE SEQUENCE</scope>
</reference>
<keyword evidence="1" id="KW-0229">DNA integration</keyword>
<dbReference type="InterPro" id="IPR036162">
    <property type="entry name" value="Resolvase-like_N_sf"/>
</dbReference>
<keyword evidence="3" id="KW-0233">DNA recombination</keyword>
<gene>
    <name evidence="5" type="ORF">LCGC14_0259400</name>
</gene>
<name>A0A0F9U2L2_9ZZZZ</name>
<dbReference type="CDD" id="cd03768">
    <property type="entry name" value="SR_ResInv"/>
    <property type="match status" value="1"/>
</dbReference>
<evidence type="ECO:0000256" key="1">
    <source>
        <dbReference type="ARBA" id="ARBA00022908"/>
    </source>
</evidence>
<dbReference type="Pfam" id="PF00239">
    <property type="entry name" value="Resolvase"/>
    <property type="match status" value="1"/>
</dbReference>
<dbReference type="GO" id="GO:0003677">
    <property type="term" value="F:DNA binding"/>
    <property type="evidence" value="ECO:0007669"/>
    <property type="project" value="UniProtKB-KW"/>
</dbReference>
<dbReference type="InterPro" id="IPR006118">
    <property type="entry name" value="Recombinase_CS"/>
</dbReference>
<keyword evidence="2" id="KW-0238">DNA-binding</keyword>
<dbReference type="InterPro" id="IPR006119">
    <property type="entry name" value="Resolv_N"/>
</dbReference>
<dbReference type="PROSITE" id="PS51736">
    <property type="entry name" value="RECOMBINASES_3"/>
    <property type="match status" value="1"/>
</dbReference>
<protein>
    <recommendedName>
        <fullName evidence="4">Resolvase/invertase-type recombinase catalytic domain-containing protein</fullName>
    </recommendedName>
</protein>
<dbReference type="Gene3D" id="3.90.1750.20">
    <property type="entry name" value="Putative Large Serine Recombinase, Chain B, Domain 2"/>
    <property type="match status" value="1"/>
</dbReference>
<dbReference type="InterPro" id="IPR050639">
    <property type="entry name" value="SSR_resolvase"/>
</dbReference>
<evidence type="ECO:0000313" key="5">
    <source>
        <dbReference type="EMBL" id="KKN87485.1"/>
    </source>
</evidence>
<evidence type="ECO:0000259" key="4">
    <source>
        <dbReference type="PROSITE" id="PS51736"/>
    </source>
</evidence>
<accession>A0A0F9U2L2</accession>
<dbReference type="GO" id="GO:0015074">
    <property type="term" value="P:DNA integration"/>
    <property type="evidence" value="ECO:0007669"/>
    <property type="project" value="UniProtKB-KW"/>
</dbReference>
<organism evidence="5">
    <name type="scientific">marine sediment metagenome</name>
    <dbReference type="NCBI Taxonomy" id="412755"/>
    <lineage>
        <taxon>unclassified sequences</taxon>
        <taxon>metagenomes</taxon>
        <taxon>ecological metagenomes</taxon>
    </lineage>
</organism>